<evidence type="ECO:0000259" key="9">
    <source>
        <dbReference type="PROSITE" id="PS50112"/>
    </source>
</evidence>
<evidence type="ECO:0000256" key="2">
    <source>
        <dbReference type="ARBA" id="ARBA00012438"/>
    </source>
</evidence>
<dbReference type="Gene3D" id="3.30.450.20">
    <property type="entry name" value="PAS domain"/>
    <property type="match status" value="1"/>
</dbReference>
<dbReference type="InterPro" id="IPR000014">
    <property type="entry name" value="PAS"/>
</dbReference>
<dbReference type="SMART" id="SM00387">
    <property type="entry name" value="HATPase_c"/>
    <property type="match status" value="1"/>
</dbReference>
<dbReference type="InterPro" id="IPR003594">
    <property type="entry name" value="HATPase_dom"/>
</dbReference>
<dbReference type="SUPFAM" id="SSF55785">
    <property type="entry name" value="PYP-like sensor domain (PAS domain)"/>
    <property type="match status" value="1"/>
</dbReference>
<keyword evidence="6" id="KW-0902">Two-component regulatory system</keyword>
<feature type="domain" description="Histidine kinase" evidence="8">
    <location>
        <begin position="167"/>
        <end position="380"/>
    </location>
</feature>
<comment type="caution">
    <text evidence="10">The sequence shown here is derived from an EMBL/GenBank/DDBJ whole genome shotgun (WGS) entry which is preliminary data.</text>
</comment>
<keyword evidence="5 10" id="KW-0418">Kinase</keyword>
<feature type="domain" description="PAS" evidence="9">
    <location>
        <begin position="52"/>
        <end position="88"/>
    </location>
</feature>
<keyword evidence="3" id="KW-0597">Phosphoprotein</keyword>
<dbReference type="InterPro" id="IPR050351">
    <property type="entry name" value="BphY/WalK/GraS-like"/>
</dbReference>
<evidence type="ECO:0000256" key="5">
    <source>
        <dbReference type="ARBA" id="ARBA00022777"/>
    </source>
</evidence>
<dbReference type="Pfam" id="PF13188">
    <property type="entry name" value="PAS_8"/>
    <property type="match status" value="1"/>
</dbReference>
<dbReference type="PROSITE" id="PS50112">
    <property type="entry name" value="PAS"/>
    <property type="match status" value="1"/>
</dbReference>
<dbReference type="InterPro" id="IPR036097">
    <property type="entry name" value="HisK_dim/P_sf"/>
</dbReference>
<name>A0ABT3AA07_9ALTE</name>
<sequence length="384" mass="42422">MAFESSLIQHNYCHGDNYPDSLSPFHRHNEVGEESNVMTVVDTRELQSLRKQAQRLEQMLQVMPSGVVVLDGDGVVRQANTLAKMLLGEPLEGQRWWKIIERSFNPQADDGHEVSLRDGKKVKLSITPLLNEPGQLIVLTDLTETRQMQQRISHMQRLSALGKTVASLVHQIRTPLSAAMLYASNLTSNKLQESARARFVNKLTDRLGELEQQVNDMLLFAKSGEQQVLQDVSVEDLIDAIKTGAEAMLNSNQVAFYVESETPQLKHSPLKINLSAIQGACLNLIHNAIEVGADHIVLRWHFTRVSGQIMFALSVEDNGPGVKAEDISFIFDPFYTTRSQGTGLGLAVVNAVAQSHKGEVSANNLSEGGARFVMTLPVYQSGGQ</sequence>
<dbReference type="EMBL" id="JAOWKX010000006">
    <property type="protein sequence ID" value="MCV2885425.1"/>
    <property type="molecule type" value="Genomic_DNA"/>
</dbReference>
<organism evidence="10 11">
    <name type="scientific">Fluctibacter corallii</name>
    <dbReference type="NCBI Taxonomy" id="2984329"/>
    <lineage>
        <taxon>Bacteria</taxon>
        <taxon>Pseudomonadati</taxon>
        <taxon>Pseudomonadota</taxon>
        <taxon>Gammaproteobacteria</taxon>
        <taxon>Alteromonadales</taxon>
        <taxon>Alteromonadaceae</taxon>
        <taxon>Fluctibacter</taxon>
    </lineage>
</organism>
<evidence type="ECO:0000259" key="8">
    <source>
        <dbReference type="PROSITE" id="PS50109"/>
    </source>
</evidence>
<dbReference type="PROSITE" id="PS50109">
    <property type="entry name" value="HIS_KIN"/>
    <property type="match status" value="1"/>
</dbReference>
<proteinExistence type="predicted"/>
<keyword evidence="11" id="KW-1185">Reference proteome</keyword>
<keyword evidence="4" id="KW-0808">Transferase</keyword>
<protein>
    <recommendedName>
        <fullName evidence="2">histidine kinase</fullName>
        <ecNumber evidence="2">2.7.13.3</ecNumber>
    </recommendedName>
</protein>
<evidence type="ECO:0000256" key="4">
    <source>
        <dbReference type="ARBA" id="ARBA00022679"/>
    </source>
</evidence>
<gene>
    <name evidence="10" type="ORF">OE749_12040</name>
</gene>
<reference evidence="10 11" key="1">
    <citation type="submission" date="2022-10" db="EMBL/GenBank/DDBJ databases">
        <title>Aestuariibacter sp. AA17 isolated from Montipora capitata coral fragment.</title>
        <authorList>
            <person name="Emsley S.A."/>
            <person name="Pfannmuller K.M."/>
            <person name="Loughran R.M."/>
            <person name="Shlafstein M."/>
            <person name="Papke E."/>
            <person name="Saw J.H."/>
            <person name="Ushijima B."/>
            <person name="Videau P."/>
        </authorList>
    </citation>
    <scope>NUCLEOTIDE SEQUENCE [LARGE SCALE GENOMIC DNA]</scope>
    <source>
        <strain evidence="10 11">AA17</strain>
    </source>
</reference>
<dbReference type="RefSeq" id="WP_263712717.1">
    <property type="nucleotide sequence ID" value="NZ_JAOWKX010000006.1"/>
</dbReference>
<evidence type="ECO:0000313" key="11">
    <source>
        <dbReference type="Proteomes" id="UP001652504"/>
    </source>
</evidence>
<evidence type="ECO:0000313" key="10">
    <source>
        <dbReference type="EMBL" id="MCV2885425.1"/>
    </source>
</evidence>
<dbReference type="Proteomes" id="UP001652504">
    <property type="component" value="Unassembled WGS sequence"/>
</dbReference>
<accession>A0ABT3AA07</accession>
<dbReference type="EC" id="2.7.13.3" evidence="2"/>
<dbReference type="SMART" id="SM00388">
    <property type="entry name" value="HisKA"/>
    <property type="match status" value="1"/>
</dbReference>
<dbReference type="GO" id="GO:0016301">
    <property type="term" value="F:kinase activity"/>
    <property type="evidence" value="ECO:0007669"/>
    <property type="project" value="UniProtKB-KW"/>
</dbReference>
<dbReference type="PANTHER" id="PTHR45453:SF1">
    <property type="entry name" value="PHOSPHATE REGULON SENSOR PROTEIN PHOR"/>
    <property type="match status" value="1"/>
</dbReference>
<dbReference type="InterPro" id="IPR003661">
    <property type="entry name" value="HisK_dim/P_dom"/>
</dbReference>
<dbReference type="Gene3D" id="3.30.565.10">
    <property type="entry name" value="Histidine kinase-like ATPase, C-terminal domain"/>
    <property type="match status" value="1"/>
</dbReference>
<dbReference type="CDD" id="cd00075">
    <property type="entry name" value="HATPase"/>
    <property type="match status" value="1"/>
</dbReference>
<dbReference type="InterPro" id="IPR035965">
    <property type="entry name" value="PAS-like_dom_sf"/>
</dbReference>
<dbReference type="Pfam" id="PF00512">
    <property type="entry name" value="HisKA"/>
    <property type="match status" value="1"/>
</dbReference>
<dbReference type="InterPro" id="IPR004358">
    <property type="entry name" value="Sig_transdc_His_kin-like_C"/>
</dbReference>
<evidence type="ECO:0000256" key="7">
    <source>
        <dbReference type="ARBA" id="ARBA00023136"/>
    </source>
</evidence>
<dbReference type="Gene3D" id="1.10.287.130">
    <property type="match status" value="1"/>
</dbReference>
<dbReference type="Pfam" id="PF02518">
    <property type="entry name" value="HATPase_c"/>
    <property type="match status" value="1"/>
</dbReference>
<dbReference type="InterPro" id="IPR005467">
    <property type="entry name" value="His_kinase_dom"/>
</dbReference>
<dbReference type="SUPFAM" id="SSF55874">
    <property type="entry name" value="ATPase domain of HSP90 chaperone/DNA topoisomerase II/histidine kinase"/>
    <property type="match status" value="1"/>
</dbReference>
<evidence type="ECO:0000256" key="6">
    <source>
        <dbReference type="ARBA" id="ARBA00023012"/>
    </source>
</evidence>
<keyword evidence="7" id="KW-0472">Membrane</keyword>
<dbReference type="PRINTS" id="PR00344">
    <property type="entry name" value="BCTRLSENSOR"/>
</dbReference>
<dbReference type="InterPro" id="IPR036890">
    <property type="entry name" value="HATPase_C_sf"/>
</dbReference>
<evidence type="ECO:0000256" key="3">
    <source>
        <dbReference type="ARBA" id="ARBA00022553"/>
    </source>
</evidence>
<dbReference type="SUPFAM" id="SSF47384">
    <property type="entry name" value="Homodimeric domain of signal transducing histidine kinase"/>
    <property type="match status" value="1"/>
</dbReference>
<dbReference type="PANTHER" id="PTHR45453">
    <property type="entry name" value="PHOSPHATE REGULON SENSOR PROTEIN PHOR"/>
    <property type="match status" value="1"/>
</dbReference>
<evidence type="ECO:0000256" key="1">
    <source>
        <dbReference type="ARBA" id="ARBA00000085"/>
    </source>
</evidence>
<dbReference type="SMART" id="SM00091">
    <property type="entry name" value="PAS"/>
    <property type="match status" value="1"/>
</dbReference>
<comment type="catalytic activity">
    <reaction evidence="1">
        <text>ATP + protein L-histidine = ADP + protein N-phospho-L-histidine.</text>
        <dbReference type="EC" id="2.7.13.3"/>
    </reaction>
</comment>
<dbReference type="CDD" id="cd00082">
    <property type="entry name" value="HisKA"/>
    <property type="match status" value="1"/>
</dbReference>